<dbReference type="OrthoDB" id="4008673at2759"/>
<keyword evidence="3" id="KW-1185">Reference proteome</keyword>
<dbReference type="Proteomes" id="UP000253472">
    <property type="component" value="Unassembled WGS sequence"/>
</dbReference>
<dbReference type="AlphaFoldDB" id="A0A367YJI4"/>
<feature type="transmembrane region" description="Helical" evidence="1">
    <location>
        <begin position="42"/>
        <end position="60"/>
    </location>
</feature>
<keyword evidence="1" id="KW-0812">Transmembrane</keyword>
<proteinExistence type="predicted"/>
<accession>A0A367YJI4</accession>
<dbReference type="Pfam" id="PF12716">
    <property type="entry name" value="Apq12"/>
    <property type="match status" value="1"/>
</dbReference>
<dbReference type="EMBL" id="QLNQ01000018">
    <property type="protein sequence ID" value="RCK66055.1"/>
    <property type="molecule type" value="Genomic_DNA"/>
</dbReference>
<feature type="transmembrane region" description="Helical" evidence="1">
    <location>
        <begin position="6"/>
        <end position="30"/>
    </location>
</feature>
<keyword evidence="1" id="KW-0472">Membrane</keyword>
<sequence length="206" mass="24023">MDIKDIIVQIGSVVVFVLEVFFRNSITLVVHAQRHYPEATNILFLLIGAYIFYRVLVRAFKTWLNFLILTIKTIAVLFFVFLVFVIYVRGWDRFVNQDLPFVKNSATHAWKLGNHVSKNGFNIWDVVNNVNFNDFAKQTEEKIKENINEPNAYFEYMNSKFGNEDGGEPDYDDIQKMVEEGIDFLQENIDLNKLGGQVHDFLNNLQ</sequence>
<organism evidence="2 3">
    <name type="scientific">Candida viswanathii</name>
    <dbReference type="NCBI Taxonomy" id="5486"/>
    <lineage>
        <taxon>Eukaryota</taxon>
        <taxon>Fungi</taxon>
        <taxon>Dikarya</taxon>
        <taxon>Ascomycota</taxon>
        <taxon>Saccharomycotina</taxon>
        <taxon>Pichiomycetes</taxon>
        <taxon>Debaryomycetaceae</taxon>
        <taxon>Candida/Lodderomyces clade</taxon>
        <taxon>Candida</taxon>
    </lineage>
</organism>
<gene>
    <name evidence="2" type="ORF">Cantr_01734</name>
</gene>
<evidence type="ECO:0000256" key="1">
    <source>
        <dbReference type="SAM" id="Phobius"/>
    </source>
</evidence>
<dbReference type="InterPro" id="IPR024316">
    <property type="entry name" value="APQ12"/>
</dbReference>
<feature type="transmembrane region" description="Helical" evidence="1">
    <location>
        <begin position="66"/>
        <end position="88"/>
    </location>
</feature>
<name>A0A367YJI4_9ASCO</name>
<keyword evidence="1" id="KW-1133">Transmembrane helix</keyword>
<reference evidence="2 3" key="1">
    <citation type="submission" date="2018-06" db="EMBL/GenBank/DDBJ databases">
        <title>Whole genome sequencing of Candida tropicalis (genome annotated by CSBL at Korea University).</title>
        <authorList>
            <person name="Ahn J."/>
        </authorList>
    </citation>
    <scope>NUCLEOTIDE SEQUENCE [LARGE SCALE GENOMIC DNA]</scope>
    <source>
        <strain evidence="2 3">ATCC 20962</strain>
    </source>
</reference>
<comment type="caution">
    <text evidence="2">The sequence shown here is derived from an EMBL/GenBank/DDBJ whole genome shotgun (WGS) entry which is preliminary data.</text>
</comment>
<evidence type="ECO:0000313" key="2">
    <source>
        <dbReference type="EMBL" id="RCK66055.1"/>
    </source>
</evidence>
<evidence type="ECO:0000313" key="3">
    <source>
        <dbReference type="Proteomes" id="UP000253472"/>
    </source>
</evidence>
<protein>
    <submittedName>
        <fullName evidence="2">Uncharacterized protein</fullName>
    </submittedName>
</protein>